<accession>A0A1H5YSW2</accession>
<dbReference type="PANTHER" id="PTHR41339:SF1">
    <property type="entry name" value="SECRETED PROTEIN"/>
    <property type="match status" value="1"/>
</dbReference>
<evidence type="ECO:0000313" key="3">
    <source>
        <dbReference type="EMBL" id="SEG27263.1"/>
    </source>
</evidence>
<evidence type="ECO:0008006" key="5">
    <source>
        <dbReference type="Google" id="ProtNLM"/>
    </source>
</evidence>
<name>A0A1H5YSW2_9SPHI</name>
<dbReference type="Proteomes" id="UP000236731">
    <property type="component" value="Unassembled WGS sequence"/>
</dbReference>
<dbReference type="EMBL" id="FNUT01000006">
    <property type="protein sequence ID" value="SEG27263.1"/>
    <property type="molecule type" value="Genomic_DNA"/>
</dbReference>
<feature type="compositionally biased region" description="Polar residues" evidence="1">
    <location>
        <begin position="276"/>
        <end position="298"/>
    </location>
</feature>
<evidence type="ECO:0000313" key="4">
    <source>
        <dbReference type="Proteomes" id="UP000236731"/>
    </source>
</evidence>
<gene>
    <name evidence="3" type="ORF">SAMN05421877_106117</name>
</gene>
<organism evidence="3 4">
    <name type="scientific">Sphingobacterium lactis</name>
    <dbReference type="NCBI Taxonomy" id="797291"/>
    <lineage>
        <taxon>Bacteria</taxon>
        <taxon>Pseudomonadati</taxon>
        <taxon>Bacteroidota</taxon>
        <taxon>Sphingobacteriia</taxon>
        <taxon>Sphingobacteriales</taxon>
        <taxon>Sphingobacteriaceae</taxon>
        <taxon>Sphingobacterium</taxon>
    </lineage>
</organism>
<proteinExistence type="predicted"/>
<feature type="chain" id="PRO_5009290885" description="Right handed beta helix region" evidence="2">
    <location>
        <begin position="23"/>
        <end position="463"/>
    </location>
</feature>
<evidence type="ECO:0000256" key="2">
    <source>
        <dbReference type="SAM" id="SignalP"/>
    </source>
</evidence>
<reference evidence="4" key="1">
    <citation type="submission" date="2016-10" db="EMBL/GenBank/DDBJ databases">
        <authorList>
            <person name="Varghese N."/>
            <person name="Submissions S."/>
        </authorList>
    </citation>
    <scope>NUCLEOTIDE SEQUENCE [LARGE SCALE GENOMIC DNA]</scope>
    <source>
        <strain evidence="4">DSM 22361</strain>
    </source>
</reference>
<dbReference type="PROSITE" id="PS51257">
    <property type="entry name" value="PROKAR_LIPOPROTEIN"/>
    <property type="match status" value="1"/>
</dbReference>
<keyword evidence="4" id="KW-1185">Reference proteome</keyword>
<dbReference type="OrthoDB" id="1521716at2"/>
<feature type="signal peptide" evidence="2">
    <location>
        <begin position="1"/>
        <end position="22"/>
    </location>
</feature>
<sequence length="463" mass="50264">MKNLFFFLSLFTSILLSSGLTSCNKDMDNHHVNVELAAEQLTPEASIPVDEDGMITKDFLSKDTVWLLDGVSYVPDGFTLTIEKGTKVVSGETKMYTHEDGQNHHIKGVLVVLKGGKLIAEGTANEPIVFTSDKAPGQRKTGDFGGIVLLGKAPINPTEPTVIEGIPQPGEVDVTYGGNQPNDNSGILKYVRIEFAGYNLAQDNEINGLTCGGVGNGTLLEYIQVSWGRDDAFEFFGGTVNAKYLVASSTDDDDYDFDFGYSGTIQYALSLKDPKSTNSLDSRGISDSNGIESDNNGQGVERDPTTRPVLKNFTFIGIQDSAVADKKLRYGNRWRRASSMNITNSIIAGYSVGASFEDITDNGSIFSNNVIHAYKQAFIGTVPGTGNIVHVSNDAASFLDLTGRNLIFYKSNDPEITRYNPAILRPRAGSPAYGDGLTTFKGAFHPNQRAWTTGWTQFSPNTY</sequence>
<evidence type="ECO:0000256" key="1">
    <source>
        <dbReference type="SAM" id="MobiDB-lite"/>
    </source>
</evidence>
<dbReference type="RefSeq" id="WP_103906291.1">
    <property type="nucleotide sequence ID" value="NZ_FNUT01000006.1"/>
</dbReference>
<dbReference type="PANTHER" id="PTHR41339">
    <property type="entry name" value="LIPL48"/>
    <property type="match status" value="1"/>
</dbReference>
<feature type="region of interest" description="Disordered" evidence="1">
    <location>
        <begin position="275"/>
        <end position="305"/>
    </location>
</feature>
<dbReference type="AlphaFoldDB" id="A0A1H5YSW2"/>
<keyword evidence="2" id="KW-0732">Signal</keyword>
<protein>
    <recommendedName>
        <fullName evidence="5">Right handed beta helix region</fullName>
    </recommendedName>
</protein>